<dbReference type="PANTHER" id="PTHR33741">
    <property type="entry name" value="TRANSMEMBRANE PROTEIN DDB_G0269096-RELATED"/>
    <property type="match status" value="1"/>
</dbReference>
<dbReference type="InterPro" id="IPR058581">
    <property type="entry name" value="TM_HPP"/>
</dbReference>
<feature type="transmembrane region" description="Helical" evidence="1">
    <location>
        <begin position="131"/>
        <end position="151"/>
    </location>
</feature>
<dbReference type="Proteomes" id="UP000538666">
    <property type="component" value="Unassembled WGS sequence"/>
</dbReference>
<dbReference type="InterPro" id="IPR007065">
    <property type="entry name" value="HPP"/>
</dbReference>
<gene>
    <name evidence="3" type="ORF">HNQ77_001746</name>
</gene>
<keyword evidence="1" id="KW-0812">Transmembrane</keyword>
<comment type="caution">
    <text evidence="3">The sequence shown here is derived from an EMBL/GenBank/DDBJ whole genome shotgun (WGS) entry which is preliminary data.</text>
</comment>
<dbReference type="RefSeq" id="WP_050058626.1">
    <property type="nucleotide sequence ID" value="NZ_JACHEK010000003.1"/>
</dbReference>
<dbReference type="Pfam" id="PF04982">
    <property type="entry name" value="TM_HPP"/>
    <property type="match status" value="1"/>
</dbReference>
<protein>
    <submittedName>
        <fullName evidence="3">CBS-domain-containing membrane protein</fullName>
    </submittedName>
</protein>
<feature type="transmembrane region" description="Helical" evidence="1">
    <location>
        <begin position="40"/>
        <end position="62"/>
    </location>
</feature>
<evidence type="ECO:0000256" key="1">
    <source>
        <dbReference type="SAM" id="Phobius"/>
    </source>
</evidence>
<dbReference type="PANTHER" id="PTHR33741:SF5">
    <property type="entry name" value="TRANSMEMBRANE PROTEIN DDB_G0269096-RELATED"/>
    <property type="match status" value="1"/>
</dbReference>
<evidence type="ECO:0000313" key="3">
    <source>
        <dbReference type="EMBL" id="MBB6143797.1"/>
    </source>
</evidence>
<evidence type="ECO:0000313" key="4">
    <source>
        <dbReference type="Proteomes" id="UP000538666"/>
    </source>
</evidence>
<feature type="domain" description="HPP transmembrane region" evidence="2">
    <location>
        <begin position="43"/>
        <end position="198"/>
    </location>
</feature>
<evidence type="ECO:0000259" key="2">
    <source>
        <dbReference type="Pfam" id="PF04982"/>
    </source>
</evidence>
<keyword evidence="4" id="KW-1185">Reference proteome</keyword>
<name>A0A841JTI7_9BACT</name>
<dbReference type="EMBL" id="JACHEK010000003">
    <property type="protein sequence ID" value="MBB6143797.1"/>
    <property type="molecule type" value="Genomic_DNA"/>
</dbReference>
<sequence>MTYIDKRSHARAEHGNFEHVGVLLAHLRLEWLLRHFSSRLVWAAYVCVNCFITIGLLALLALITGSPFVFPSLGPTAYLFFFSPLAETSSPRNAILGHAIGLICGYAAFALTTASSPPFAMHAGVHGPRVLAAALSLSATGAFMVLFRVSHPPAGATTLIVSLGIISQPRDLVIIEIAVVLLTAQALAINRLAGVPYPLWRYHEPPVKAS</sequence>
<feature type="transmembrane region" description="Helical" evidence="1">
    <location>
        <begin position="93"/>
        <end position="111"/>
    </location>
</feature>
<dbReference type="OrthoDB" id="9811720at2"/>
<reference evidence="3 4" key="1">
    <citation type="submission" date="2020-08" db="EMBL/GenBank/DDBJ databases">
        <title>Genomic Encyclopedia of Type Strains, Phase IV (KMG-IV): sequencing the most valuable type-strain genomes for metagenomic binning, comparative biology and taxonomic classification.</title>
        <authorList>
            <person name="Goeker M."/>
        </authorList>
    </citation>
    <scope>NUCLEOTIDE SEQUENCE [LARGE SCALE GENOMIC DNA]</scope>
    <source>
        <strain evidence="3 4">DSM 103733</strain>
    </source>
</reference>
<feature type="transmembrane region" description="Helical" evidence="1">
    <location>
        <begin position="172"/>
        <end position="193"/>
    </location>
</feature>
<keyword evidence="1" id="KW-1133">Transmembrane helix</keyword>
<feature type="transmembrane region" description="Helical" evidence="1">
    <location>
        <begin position="68"/>
        <end position="86"/>
    </location>
</feature>
<dbReference type="AlphaFoldDB" id="A0A841JTI7"/>
<organism evidence="3 4">
    <name type="scientific">Silvibacterium bohemicum</name>
    <dbReference type="NCBI Taxonomy" id="1577686"/>
    <lineage>
        <taxon>Bacteria</taxon>
        <taxon>Pseudomonadati</taxon>
        <taxon>Acidobacteriota</taxon>
        <taxon>Terriglobia</taxon>
        <taxon>Terriglobales</taxon>
        <taxon>Acidobacteriaceae</taxon>
        <taxon>Silvibacterium</taxon>
    </lineage>
</organism>
<proteinExistence type="predicted"/>
<accession>A0A841JTI7</accession>
<keyword evidence="1" id="KW-0472">Membrane</keyword>